<evidence type="ECO:0000313" key="2">
    <source>
        <dbReference type="Proteomes" id="UP001529510"/>
    </source>
</evidence>
<keyword evidence="2" id="KW-1185">Reference proteome</keyword>
<feature type="non-terminal residue" evidence="1">
    <location>
        <position position="113"/>
    </location>
</feature>
<proteinExistence type="predicted"/>
<name>A0ABD0QAL5_CIRMR</name>
<feature type="non-terminal residue" evidence="1">
    <location>
        <position position="1"/>
    </location>
</feature>
<dbReference type="Proteomes" id="UP001529510">
    <property type="component" value="Unassembled WGS sequence"/>
</dbReference>
<dbReference type="EMBL" id="JAMKFB020000010">
    <property type="protein sequence ID" value="KAL0182967.1"/>
    <property type="molecule type" value="Genomic_DNA"/>
</dbReference>
<evidence type="ECO:0000313" key="1">
    <source>
        <dbReference type="EMBL" id="KAL0182967.1"/>
    </source>
</evidence>
<sequence length="113" mass="13412">PVITCISLTKKAEKKPTRASTRQCQQDKDVDTVETEASWSPGLFQEYWSPMAYSPAWDTSTAEQVMYNFNFTLPRDTDWEKYEELFHRLDPYKREQDRWITHSVMDLDMPDPL</sequence>
<dbReference type="AlphaFoldDB" id="A0ABD0QAL5"/>
<gene>
    <name evidence="1" type="ORF">M9458_022342</name>
</gene>
<reference evidence="1 2" key="1">
    <citation type="submission" date="2024-05" db="EMBL/GenBank/DDBJ databases">
        <title>Genome sequencing and assembly of Indian major carp, Cirrhinus mrigala (Hamilton, 1822).</title>
        <authorList>
            <person name="Mohindra V."/>
            <person name="Chowdhury L.M."/>
            <person name="Lal K."/>
            <person name="Jena J.K."/>
        </authorList>
    </citation>
    <scope>NUCLEOTIDE SEQUENCE [LARGE SCALE GENOMIC DNA]</scope>
    <source>
        <strain evidence="1">CM1030</strain>
        <tissue evidence="1">Blood</tissue>
    </source>
</reference>
<comment type="caution">
    <text evidence="1">The sequence shown here is derived from an EMBL/GenBank/DDBJ whole genome shotgun (WGS) entry which is preliminary data.</text>
</comment>
<protein>
    <submittedName>
        <fullName evidence="1">Uncharacterized protein</fullName>
    </submittedName>
</protein>
<accession>A0ABD0QAL5</accession>
<organism evidence="1 2">
    <name type="scientific">Cirrhinus mrigala</name>
    <name type="common">Mrigala</name>
    <dbReference type="NCBI Taxonomy" id="683832"/>
    <lineage>
        <taxon>Eukaryota</taxon>
        <taxon>Metazoa</taxon>
        <taxon>Chordata</taxon>
        <taxon>Craniata</taxon>
        <taxon>Vertebrata</taxon>
        <taxon>Euteleostomi</taxon>
        <taxon>Actinopterygii</taxon>
        <taxon>Neopterygii</taxon>
        <taxon>Teleostei</taxon>
        <taxon>Ostariophysi</taxon>
        <taxon>Cypriniformes</taxon>
        <taxon>Cyprinidae</taxon>
        <taxon>Labeoninae</taxon>
        <taxon>Labeonini</taxon>
        <taxon>Cirrhinus</taxon>
    </lineage>
</organism>